<evidence type="ECO:0000259" key="1">
    <source>
        <dbReference type="Pfam" id="PF12706"/>
    </source>
</evidence>
<dbReference type="InterPro" id="IPR001279">
    <property type="entry name" value="Metallo-B-lactamas"/>
</dbReference>
<dbReference type="Pfam" id="PF12706">
    <property type="entry name" value="Lactamase_B_2"/>
    <property type="match status" value="1"/>
</dbReference>
<dbReference type="SUPFAM" id="SSF56281">
    <property type="entry name" value="Metallo-hydrolase/oxidoreductase"/>
    <property type="match status" value="1"/>
</dbReference>
<dbReference type="PANTHER" id="PTHR46018">
    <property type="entry name" value="ZINC PHOSPHODIESTERASE ELAC PROTEIN 1"/>
    <property type="match status" value="1"/>
</dbReference>
<evidence type="ECO:0000313" key="3">
    <source>
        <dbReference type="Proteomes" id="UP001155241"/>
    </source>
</evidence>
<dbReference type="RefSeq" id="WP_252853885.1">
    <property type="nucleotide sequence ID" value="NZ_JAMXLR010000061.1"/>
</dbReference>
<dbReference type="AlphaFoldDB" id="A0A9X2FCR1"/>
<comment type="caution">
    <text evidence="2">The sequence shown here is derived from an EMBL/GenBank/DDBJ whole genome shotgun (WGS) entry which is preliminary data.</text>
</comment>
<gene>
    <name evidence="2" type="ORF">NG895_17890</name>
</gene>
<dbReference type="GO" id="GO:0042781">
    <property type="term" value="F:3'-tRNA processing endoribonuclease activity"/>
    <property type="evidence" value="ECO:0007669"/>
    <property type="project" value="TreeGrafter"/>
</dbReference>
<accession>A0A9X2FCR1</accession>
<feature type="domain" description="Metallo-beta-lactamase" evidence="1">
    <location>
        <begin position="29"/>
        <end position="217"/>
    </location>
</feature>
<name>A0A9X2FCR1_9BACT</name>
<protein>
    <submittedName>
        <fullName evidence="2">MBL fold metallo-hydrolase</fullName>
    </submittedName>
</protein>
<keyword evidence="3" id="KW-1185">Reference proteome</keyword>
<proteinExistence type="predicted"/>
<dbReference type="Gene3D" id="3.60.15.10">
    <property type="entry name" value="Ribonuclease Z/Hydroxyacylglutathione hydrolase-like"/>
    <property type="match status" value="1"/>
</dbReference>
<dbReference type="PANTHER" id="PTHR46018:SF2">
    <property type="entry name" value="ZINC PHOSPHODIESTERASE ELAC PROTEIN 1"/>
    <property type="match status" value="1"/>
</dbReference>
<dbReference type="Proteomes" id="UP001155241">
    <property type="component" value="Unassembled WGS sequence"/>
</dbReference>
<dbReference type="EMBL" id="JAMXLR010000061">
    <property type="protein sequence ID" value="MCO6045773.1"/>
    <property type="molecule type" value="Genomic_DNA"/>
</dbReference>
<sequence length="251" mass="27182">MQLVCLGTTGFHPNARRHTASFLLPEVGVVLDAGTGLFRLAEHLATQQIHIFLSHAHLDHVSGLTYLVETFGVDAYDQVTVHGTADKLEAVKRHLYAPHIFPVAPGYQFCPLGETCELPKNSAGDAGTLRTFPLKHPGGSIGMRLQWPGHSLAYVTDTTAMAGADYIEQIRGVDLLVHESNFPAGQDELAELTGHSCLDKVAQVAAAAEVGRLVVTHVDPLLTKDEDFDLSDAHEVFAKTQIAQDLDVLDF</sequence>
<reference evidence="2" key="1">
    <citation type="submission" date="2022-06" db="EMBL/GenBank/DDBJ databases">
        <title>Aeoliella straminimaris, a novel planctomycete from sediments.</title>
        <authorList>
            <person name="Vitorino I.R."/>
            <person name="Lage O.M."/>
        </authorList>
    </citation>
    <scope>NUCLEOTIDE SEQUENCE</scope>
    <source>
        <strain evidence="2">ICT_H6.2</strain>
    </source>
</reference>
<organism evidence="2 3">
    <name type="scientific">Aeoliella straminimaris</name>
    <dbReference type="NCBI Taxonomy" id="2954799"/>
    <lineage>
        <taxon>Bacteria</taxon>
        <taxon>Pseudomonadati</taxon>
        <taxon>Planctomycetota</taxon>
        <taxon>Planctomycetia</taxon>
        <taxon>Pirellulales</taxon>
        <taxon>Lacipirellulaceae</taxon>
        <taxon>Aeoliella</taxon>
    </lineage>
</organism>
<dbReference type="InterPro" id="IPR036866">
    <property type="entry name" value="RibonucZ/Hydroxyglut_hydro"/>
</dbReference>
<evidence type="ECO:0000313" key="2">
    <source>
        <dbReference type="EMBL" id="MCO6045773.1"/>
    </source>
</evidence>